<keyword evidence="4 8" id="KW-0812">Transmembrane</keyword>
<evidence type="ECO:0000256" key="7">
    <source>
        <dbReference type="ARBA" id="ARBA00023136"/>
    </source>
</evidence>
<keyword evidence="5 8" id="KW-1133">Transmembrane helix</keyword>
<feature type="transmembrane region" description="Helical" evidence="8">
    <location>
        <begin position="224"/>
        <end position="247"/>
    </location>
</feature>
<evidence type="ECO:0000313" key="9">
    <source>
        <dbReference type="EMBL" id="CAH2350739.1"/>
    </source>
</evidence>
<comment type="similarity">
    <text evidence="2 8">Belongs to the ZIP transporter (TC 2.A.5) family.</text>
</comment>
<keyword evidence="6 8" id="KW-0406">Ion transport</keyword>
<dbReference type="EMBL" id="CAKXYY010000002">
    <property type="protein sequence ID" value="CAH2350739.1"/>
    <property type="molecule type" value="Genomic_DNA"/>
</dbReference>
<evidence type="ECO:0000313" key="10">
    <source>
        <dbReference type="Proteomes" id="UP000837801"/>
    </source>
</evidence>
<feature type="transmembrane region" description="Helical" evidence="8">
    <location>
        <begin position="107"/>
        <end position="129"/>
    </location>
</feature>
<dbReference type="AlphaFoldDB" id="A0A9P0QL97"/>
<feature type="transmembrane region" description="Helical" evidence="8">
    <location>
        <begin position="31"/>
        <end position="54"/>
    </location>
</feature>
<dbReference type="Pfam" id="PF02535">
    <property type="entry name" value="Zip"/>
    <property type="match status" value="1"/>
</dbReference>
<accession>A0A9P0QL97</accession>
<feature type="transmembrane region" description="Helical" evidence="8">
    <location>
        <begin position="328"/>
        <end position="350"/>
    </location>
</feature>
<gene>
    <name evidence="9" type="ORF">CLIB1423_02S04038</name>
</gene>
<organism evidence="9 10">
    <name type="scientific">[Candida] railenensis</name>
    <dbReference type="NCBI Taxonomy" id="45579"/>
    <lineage>
        <taxon>Eukaryota</taxon>
        <taxon>Fungi</taxon>
        <taxon>Dikarya</taxon>
        <taxon>Ascomycota</taxon>
        <taxon>Saccharomycotina</taxon>
        <taxon>Pichiomycetes</taxon>
        <taxon>Debaryomycetaceae</taxon>
        <taxon>Kurtzmaniella</taxon>
    </lineage>
</organism>
<dbReference type="PANTHER" id="PTHR11040:SF69">
    <property type="entry name" value="ZINC-REGULATED TRANSPORTER 2"/>
    <property type="match status" value="1"/>
</dbReference>
<name>A0A9P0QL97_9ASCO</name>
<comment type="caution">
    <text evidence="9">The sequence shown here is derived from an EMBL/GenBank/DDBJ whole genome shotgun (WGS) entry which is preliminary data.</text>
</comment>
<comment type="caution">
    <text evidence="8">Lacks conserved residue(s) required for the propagation of feature annotation.</text>
</comment>
<feature type="transmembrane region" description="Helical" evidence="8">
    <location>
        <begin position="362"/>
        <end position="380"/>
    </location>
</feature>
<feature type="transmembrane region" description="Helical" evidence="8">
    <location>
        <begin position="66"/>
        <end position="87"/>
    </location>
</feature>
<sequence length="383" mass="42431">MMMDIFANSIALAIRDDGSCTSETDYNGEHWGARISSIFVILVTSGFGTFLPILSSKYSFIRLPNWVFFIAKYFGSGVIVATGFIHLLQPANEALSTDCLGGVWVEYPMAFAFCLISLFFLFFSELMTFHYVDQKIQQGADFGEEEGHSHSHFGNADLYTKKDELHTEDDEDEKANLASSANADEDKINLPYPKHFNHAHDHQDPEVMGTPVNIQDREQYYGQLVGVLVLEFGVVFHSVFVGISLAVAGDEFVSLYIVLVFHQMFEGLGLGTRIATANWPSKYKYTPWIMALAYTLTTPIAIAIGLGVRESYPPNSRRALLCNGIFDSISAGILLYTGLVELMAHEFLYSGEFKGKGSMKKMLAAFGVMCLGTGLMALLGKWA</sequence>
<dbReference type="GO" id="GO:0071578">
    <property type="term" value="P:zinc ion import across plasma membrane"/>
    <property type="evidence" value="ECO:0007669"/>
    <property type="project" value="TreeGrafter"/>
</dbReference>
<evidence type="ECO:0000256" key="2">
    <source>
        <dbReference type="ARBA" id="ARBA00006939"/>
    </source>
</evidence>
<feature type="transmembrane region" description="Helical" evidence="8">
    <location>
        <begin position="288"/>
        <end position="308"/>
    </location>
</feature>
<evidence type="ECO:0000256" key="1">
    <source>
        <dbReference type="ARBA" id="ARBA00004141"/>
    </source>
</evidence>
<dbReference type="OrthoDB" id="448280at2759"/>
<proteinExistence type="inferred from homology"/>
<evidence type="ECO:0000256" key="5">
    <source>
        <dbReference type="ARBA" id="ARBA00022989"/>
    </source>
</evidence>
<dbReference type="GO" id="GO:0005886">
    <property type="term" value="C:plasma membrane"/>
    <property type="evidence" value="ECO:0007669"/>
    <property type="project" value="TreeGrafter"/>
</dbReference>
<keyword evidence="3 8" id="KW-0813">Transport</keyword>
<evidence type="ECO:0000256" key="3">
    <source>
        <dbReference type="ARBA" id="ARBA00022448"/>
    </source>
</evidence>
<protein>
    <submittedName>
        <fullName evidence="9">Zinc-regulated transporter 2</fullName>
    </submittedName>
</protein>
<comment type="subcellular location">
    <subcellularLocation>
        <location evidence="1 8">Membrane</location>
        <topology evidence="1 8">Multi-pass membrane protein</topology>
    </subcellularLocation>
</comment>
<keyword evidence="10" id="KW-1185">Reference proteome</keyword>
<keyword evidence="7 8" id="KW-0472">Membrane</keyword>
<dbReference type="InterPro" id="IPR003689">
    <property type="entry name" value="ZIP"/>
</dbReference>
<dbReference type="Proteomes" id="UP000837801">
    <property type="component" value="Unassembled WGS sequence"/>
</dbReference>
<dbReference type="GO" id="GO:0000007">
    <property type="term" value="F:low-affinity zinc ion transmembrane transporter activity"/>
    <property type="evidence" value="ECO:0007669"/>
    <property type="project" value="TreeGrafter"/>
</dbReference>
<dbReference type="InterPro" id="IPR004698">
    <property type="entry name" value="Zn/Fe_permease_fun/pln"/>
</dbReference>
<dbReference type="NCBIfam" id="TIGR00820">
    <property type="entry name" value="zip"/>
    <property type="match status" value="1"/>
</dbReference>
<dbReference type="PANTHER" id="PTHR11040">
    <property type="entry name" value="ZINC/IRON TRANSPORTER"/>
    <property type="match status" value="1"/>
</dbReference>
<evidence type="ECO:0000256" key="6">
    <source>
        <dbReference type="ARBA" id="ARBA00023065"/>
    </source>
</evidence>
<evidence type="ECO:0000256" key="8">
    <source>
        <dbReference type="RuleBase" id="RU362088"/>
    </source>
</evidence>
<evidence type="ECO:0000256" key="4">
    <source>
        <dbReference type="ARBA" id="ARBA00022692"/>
    </source>
</evidence>
<reference evidence="9" key="1">
    <citation type="submission" date="2022-03" db="EMBL/GenBank/DDBJ databases">
        <authorList>
            <person name="Legras J.-L."/>
            <person name="Devillers H."/>
            <person name="Grondin C."/>
        </authorList>
    </citation>
    <scope>NUCLEOTIDE SEQUENCE</scope>
    <source>
        <strain evidence="9">CLIB 1423</strain>
    </source>
</reference>